<dbReference type="OrthoDB" id="5971203at2759"/>
<keyword evidence="4" id="KW-1015">Disulfide bond</keyword>
<feature type="domain" description="Fibrinogen C-terminal" evidence="6">
    <location>
        <begin position="57"/>
        <end position="107"/>
    </location>
</feature>
<reference evidence="7 8" key="1">
    <citation type="journal article" date="2014" name="Nature">
        <title>The genomic substrate for adaptive radiation in African cichlid fish.</title>
        <authorList>
            <person name="Brawand D."/>
            <person name="Wagner C.E."/>
            <person name="Li Y.I."/>
            <person name="Malinsky M."/>
            <person name="Keller I."/>
            <person name="Fan S."/>
            <person name="Simakov O."/>
            <person name="Ng A.Y."/>
            <person name="Lim Z.W."/>
            <person name="Bezault E."/>
            <person name="Turner-Maier J."/>
            <person name="Johnson J."/>
            <person name="Alcazar R."/>
            <person name="Noh H.J."/>
            <person name="Russell P."/>
            <person name="Aken B."/>
            <person name="Alfoldi J."/>
            <person name="Amemiya C."/>
            <person name="Azzouzi N."/>
            <person name="Baroiller J.F."/>
            <person name="Barloy-Hubler F."/>
            <person name="Berlin A."/>
            <person name="Bloomquist R."/>
            <person name="Carleton K.L."/>
            <person name="Conte M.A."/>
            <person name="D'Cotta H."/>
            <person name="Eshel O."/>
            <person name="Gaffney L."/>
            <person name="Galibert F."/>
            <person name="Gante H.F."/>
            <person name="Gnerre S."/>
            <person name="Greuter L."/>
            <person name="Guyon R."/>
            <person name="Haddad N.S."/>
            <person name="Haerty W."/>
            <person name="Harris R.M."/>
            <person name="Hofmann H.A."/>
            <person name="Hourlier T."/>
            <person name="Hulata G."/>
            <person name="Jaffe D.B."/>
            <person name="Lara M."/>
            <person name="Lee A.P."/>
            <person name="MacCallum I."/>
            <person name="Mwaiko S."/>
            <person name="Nikaido M."/>
            <person name="Nishihara H."/>
            <person name="Ozouf-Costaz C."/>
            <person name="Penman D.J."/>
            <person name="Przybylski D."/>
            <person name="Rakotomanga M."/>
            <person name="Renn S.C.P."/>
            <person name="Ribeiro F.J."/>
            <person name="Ron M."/>
            <person name="Salzburger W."/>
            <person name="Sanchez-Pulido L."/>
            <person name="Santos M.E."/>
            <person name="Searle S."/>
            <person name="Sharpe T."/>
            <person name="Swofford R."/>
            <person name="Tan F.J."/>
            <person name="Williams L."/>
            <person name="Young S."/>
            <person name="Yin S."/>
            <person name="Okada N."/>
            <person name="Kocher T.D."/>
            <person name="Miska E.A."/>
            <person name="Lander E.S."/>
            <person name="Venkatesh B."/>
            <person name="Fernald R.D."/>
            <person name="Meyer A."/>
            <person name="Ponting C.P."/>
            <person name="Streelman J.T."/>
            <person name="Lindblad-Toh K."/>
            <person name="Seehausen O."/>
            <person name="Di Palma F."/>
        </authorList>
    </citation>
    <scope>NUCLEOTIDE SEQUENCE</scope>
</reference>
<keyword evidence="5" id="KW-0732">Signal</keyword>
<name>A0A3P9DB14_9CICH</name>
<feature type="chain" id="PRO_5018019557" evidence="5">
    <location>
        <begin position="22"/>
        <end position="337"/>
    </location>
</feature>
<evidence type="ECO:0000259" key="6">
    <source>
        <dbReference type="PROSITE" id="PS51406"/>
    </source>
</evidence>
<dbReference type="AlphaFoldDB" id="A0A3P9DB14"/>
<reference evidence="7" key="3">
    <citation type="submission" date="2025-09" db="UniProtKB">
        <authorList>
            <consortium name="Ensembl"/>
        </authorList>
    </citation>
    <scope>IDENTIFICATION</scope>
</reference>
<keyword evidence="1" id="KW-0479">Metal-binding</keyword>
<dbReference type="Proteomes" id="UP000265160">
    <property type="component" value="LG6"/>
</dbReference>
<dbReference type="GO" id="GO:0046872">
    <property type="term" value="F:metal ion binding"/>
    <property type="evidence" value="ECO:0007669"/>
    <property type="project" value="UniProtKB-KW"/>
</dbReference>
<dbReference type="Gene3D" id="3.90.215.10">
    <property type="entry name" value="Gamma Fibrinogen, chain A, domain 1"/>
    <property type="match status" value="1"/>
</dbReference>
<dbReference type="NCBIfam" id="NF040941">
    <property type="entry name" value="GGGWT_bact"/>
    <property type="match status" value="1"/>
</dbReference>
<dbReference type="GO" id="GO:0005615">
    <property type="term" value="C:extracellular space"/>
    <property type="evidence" value="ECO:0007669"/>
    <property type="project" value="TreeGrafter"/>
</dbReference>
<evidence type="ECO:0000313" key="7">
    <source>
        <dbReference type="Ensembl" id="ENSMZEP00005031738.1"/>
    </source>
</evidence>
<dbReference type="PANTHER" id="PTHR16146:SF46">
    <property type="entry name" value="INTELECTIN-1A-RELATED"/>
    <property type="match status" value="1"/>
</dbReference>
<evidence type="ECO:0000256" key="4">
    <source>
        <dbReference type="ARBA" id="ARBA00023157"/>
    </source>
</evidence>
<organism evidence="7 8">
    <name type="scientific">Maylandia zebra</name>
    <name type="common">zebra mbuna</name>
    <dbReference type="NCBI Taxonomy" id="106582"/>
    <lineage>
        <taxon>Eukaryota</taxon>
        <taxon>Metazoa</taxon>
        <taxon>Chordata</taxon>
        <taxon>Craniata</taxon>
        <taxon>Vertebrata</taxon>
        <taxon>Euteleostomi</taxon>
        <taxon>Actinopterygii</taxon>
        <taxon>Neopterygii</taxon>
        <taxon>Teleostei</taxon>
        <taxon>Neoteleostei</taxon>
        <taxon>Acanthomorphata</taxon>
        <taxon>Ovalentaria</taxon>
        <taxon>Cichlomorphae</taxon>
        <taxon>Cichliformes</taxon>
        <taxon>Cichlidae</taxon>
        <taxon>African cichlids</taxon>
        <taxon>Pseudocrenilabrinae</taxon>
        <taxon>Haplochromini</taxon>
        <taxon>Maylandia</taxon>
        <taxon>Maylandia zebra complex</taxon>
    </lineage>
</organism>
<dbReference type="InterPro" id="IPR014716">
    <property type="entry name" value="Fibrinogen_a/b/g_C_1"/>
</dbReference>
<proteinExistence type="predicted"/>
<keyword evidence="3" id="KW-0106">Calcium</keyword>
<dbReference type="InterPro" id="IPR002181">
    <property type="entry name" value="Fibrinogen_a/b/g_C_dom"/>
</dbReference>
<dbReference type="PANTHER" id="PTHR16146">
    <property type="entry name" value="INTELECTIN"/>
    <property type="match status" value="1"/>
</dbReference>
<dbReference type="FunFam" id="3.90.215.10:FF:000015">
    <property type="entry name" value="Intelectin 2"/>
    <property type="match status" value="1"/>
</dbReference>
<evidence type="ECO:0000256" key="2">
    <source>
        <dbReference type="ARBA" id="ARBA00022734"/>
    </source>
</evidence>
<dbReference type="KEGG" id="mze:101481585"/>
<evidence type="ECO:0000256" key="3">
    <source>
        <dbReference type="ARBA" id="ARBA00022837"/>
    </source>
</evidence>
<dbReference type="SUPFAM" id="SSF56496">
    <property type="entry name" value="Fibrinogen C-terminal domain-like"/>
    <property type="match status" value="1"/>
</dbReference>
<evidence type="ECO:0000313" key="8">
    <source>
        <dbReference type="Proteomes" id="UP000265160"/>
    </source>
</evidence>
<keyword evidence="8" id="KW-1185">Reference proteome</keyword>
<keyword evidence="2" id="KW-0430">Lectin</keyword>
<dbReference type="RefSeq" id="XP_004564375.1">
    <property type="nucleotide sequence ID" value="XM_004564318.1"/>
</dbReference>
<protein>
    <submittedName>
        <fullName evidence="7">Intelectin</fullName>
    </submittedName>
</protein>
<sequence length="337" mass="38474">MLHNIFLLFVGLLSLEHVSFAEVPSSQIVNITETREYAERMQNFTRTNFEHLEKMRNRSIRVARSCKDLRDRYDEREDGVYYLTTGNGMLYQTYCDMTTAGGGWTLVASVHENSVYGRCTVGDRWSSQQGNNADLPDGDGNWSNRNTFGTVESATADDFKNPGYYDITAEDISVWHIPNNFPLEFWNMEAAAVLRYHTENRFLRLYGGNLFQLFKQYPVRYNVGSYGDRGPAIPIVYDHGDKESTRMLYGPNSRNEFEPGFITFRAINNERAAMAICSGVKPTVGYNTEHYCIGGGGYFHPEQCGDFPSFDYDRLGGMQGWSAPREMTEAAVLLFYR</sequence>
<dbReference type="GeneID" id="101481585"/>
<feature type="signal peptide" evidence="5">
    <location>
        <begin position="1"/>
        <end position="21"/>
    </location>
</feature>
<dbReference type="GO" id="GO:0070492">
    <property type="term" value="F:oligosaccharide binding"/>
    <property type="evidence" value="ECO:0007669"/>
    <property type="project" value="TreeGrafter"/>
</dbReference>
<dbReference type="Ensembl" id="ENSMZET00005032771.1">
    <property type="protein sequence ID" value="ENSMZEP00005031738.1"/>
    <property type="gene ID" value="ENSMZEG00005023675.1"/>
</dbReference>
<dbReference type="PROSITE" id="PS51406">
    <property type="entry name" value="FIBRINOGEN_C_2"/>
    <property type="match status" value="1"/>
</dbReference>
<evidence type="ECO:0000256" key="1">
    <source>
        <dbReference type="ARBA" id="ARBA00022723"/>
    </source>
</evidence>
<dbReference type="GeneTree" id="ENSGT00940000163443"/>
<accession>A0A3P9DB14</accession>
<dbReference type="InterPro" id="IPR036056">
    <property type="entry name" value="Fibrinogen-like_C"/>
</dbReference>
<evidence type="ECO:0000256" key="5">
    <source>
        <dbReference type="SAM" id="SignalP"/>
    </source>
</evidence>
<reference evidence="7" key="2">
    <citation type="submission" date="2025-08" db="UniProtKB">
        <authorList>
            <consortium name="Ensembl"/>
        </authorList>
    </citation>
    <scope>IDENTIFICATION</scope>
</reference>